<dbReference type="Proteomes" id="UP000485621">
    <property type="component" value="Unassembled WGS sequence"/>
</dbReference>
<sequence>MNENLAELIKGMEELHVSPQEEIEEKNISTETEITQQSPIAATNPMFFSISLTLCPLNIWLEKNQIFFKYLQGFEEYGIKKDCHILFPLRQNETDDIFLFKNIFQMKMVQNYPVSQFRIYPVSQVFHTEYKITDDLILRTYTIRKKTIFVLCLVIENEIFYPFIKKVLKSPTQELKFIIPSHFMTLRNNLNATLERKSDFLIWYPLIKPHLEKINTELDVLRYFSNIQNNTVDLNQQNRIERLLLYLSAKKLEGNIINENK</sequence>
<accession>A0A1V5ZNL8</accession>
<gene>
    <name evidence="1" type="ORF">BWY04_00677</name>
</gene>
<dbReference type="AlphaFoldDB" id="A0A1V5ZNL8"/>
<organism evidence="1">
    <name type="scientific">candidate division CPR1 bacterium ADurb.Bin160</name>
    <dbReference type="NCBI Taxonomy" id="1852826"/>
    <lineage>
        <taxon>Bacteria</taxon>
        <taxon>candidate division CPR1</taxon>
    </lineage>
</organism>
<reference evidence="1" key="1">
    <citation type="submission" date="2017-02" db="EMBL/GenBank/DDBJ databases">
        <title>Delving into the versatile metabolic prowess of the omnipresent phylum Bacteroidetes.</title>
        <authorList>
            <person name="Nobu M.K."/>
            <person name="Mei R."/>
            <person name="Narihiro T."/>
            <person name="Kuroda K."/>
            <person name="Liu W.-T."/>
        </authorList>
    </citation>
    <scope>NUCLEOTIDE SEQUENCE</scope>
    <source>
        <strain evidence="1">ADurb.Bin160</strain>
    </source>
</reference>
<evidence type="ECO:0000313" key="1">
    <source>
        <dbReference type="EMBL" id="OQB41681.1"/>
    </source>
</evidence>
<name>A0A1V5ZNL8_9BACT</name>
<comment type="caution">
    <text evidence="1">The sequence shown here is derived from an EMBL/GenBank/DDBJ whole genome shotgun (WGS) entry which is preliminary data.</text>
</comment>
<dbReference type="EMBL" id="MWDB01000012">
    <property type="protein sequence ID" value="OQB41681.1"/>
    <property type="molecule type" value="Genomic_DNA"/>
</dbReference>
<proteinExistence type="predicted"/>
<protein>
    <submittedName>
        <fullName evidence="1">Uncharacterized protein</fullName>
    </submittedName>
</protein>